<proteinExistence type="predicted"/>
<dbReference type="EMBL" id="CP136924">
    <property type="protein sequence ID" value="WXA01931.1"/>
    <property type="molecule type" value="Genomic_DNA"/>
</dbReference>
<feature type="chain" id="PRO_5044712792" description="MORN repeat variant" evidence="1">
    <location>
        <begin position="19"/>
        <end position="252"/>
    </location>
</feature>
<dbReference type="KEGG" id="mcaa:R3L15_12375"/>
<dbReference type="RefSeq" id="WP_338732024.1">
    <property type="nucleotide sequence ID" value="NZ_CP136924.1"/>
</dbReference>
<dbReference type="AlphaFoldDB" id="A0AAU6NXN2"/>
<evidence type="ECO:0000313" key="4">
    <source>
        <dbReference type="Proteomes" id="UP001368318"/>
    </source>
</evidence>
<evidence type="ECO:0000256" key="1">
    <source>
        <dbReference type="SAM" id="SignalP"/>
    </source>
</evidence>
<reference evidence="2 4" key="1">
    <citation type="submission" date="2023-10" db="EMBL/GenBank/DDBJ databases">
        <title>Culture-based analysis of two novel bacteria associated with mangrove crab gills.</title>
        <authorList>
            <person name="Yang X."/>
            <person name="Garuglieri E."/>
            <person name="Van Goethem M.W."/>
            <person name="Fusi M."/>
            <person name="Marasco R."/>
            <person name="Daffonchio D.G."/>
        </authorList>
    </citation>
    <scope>NUCLEOTIDE SEQUENCE [LARGE SCALE GENOMIC DNA]</scope>
    <source>
        <strain evidence="3">UG2-1</strain>
        <strain evidence="2">UG2-2</strain>
        <strain evidence="4">UG2_2</strain>
    </source>
</reference>
<feature type="signal peptide" evidence="1">
    <location>
        <begin position="1"/>
        <end position="18"/>
    </location>
</feature>
<gene>
    <name evidence="3" type="ORF">R3L15_12375</name>
    <name evidence="2" type="ORF">R3L16_09215</name>
</gene>
<keyword evidence="4" id="KW-1185">Reference proteome</keyword>
<name>A0AAU6NXN2_9FLAO</name>
<evidence type="ECO:0008006" key="5">
    <source>
        <dbReference type="Google" id="ProtNLM"/>
    </source>
</evidence>
<accession>A0AAU6NXN2</accession>
<protein>
    <recommendedName>
        <fullName evidence="5">MORN repeat variant</fullName>
    </recommendedName>
</protein>
<dbReference type="Gene3D" id="2.20.110.10">
    <property type="entry name" value="Histone H3 K4-specific methyltransferase SET7/9 N-terminal domain"/>
    <property type="match status" value="1"/>
</dbReference>
<dbReference type="EMBL" id="CP136925">
    <property type="protein sequence ID" value="WXA12907.1"/>
    <property type="molecule type" value="Genomic_DNA"/>
</dbReference>
<keyword evidence="1" id="KW-0732">Signal</keyword>
<evidence type="ECO:0000313" key="2">
    <source>
        <dbReference type="EMBL" id="WXA01931.1"/>
    </source>
</evidence>
<dbReference type="SUPFAM" id="SSF82185">
    <property type="entry name" value="Histone H3 K4-specific methyltransferase SET7/9 N-terminal domain"/>
    <property type="match status" value="1"/>
</dbReference>
<sequence length="252" mass="29083">MKNKITILLLLISTISFAQKTKKVKENAGYGKAKFYVLKSDGVTKHGEYKITSYTPPFRNVVLGNYSNGKREGIWTEKYDQSGSQIRMQGNYENNIKVGIWKYYNSKGKLLQEFNFDKNEFVTNSECETENEYEVETDGVIESMRLTCPPTRIGGLQIFTKDLYRQITKKSPFEINSSGRTTINIDETVSFFVSKEGDIENIKYSGKEDNEELSKVIEDYLTENNDNWISGKLNNEKVKAKITIPIRIRMMY</sequence>
<evidence type="ECO:0000313" key="3">
    <source>
        <dbReference type="EMBL" id="WXA12907.1"/>
    </source>
</evidence>
<organism evidence="2 4">
    <name type="scientific">Mangrovimonas cancribranchiae</name>
    <dbReference type="NCBI Taxonomy" id="3080055"/>
    <lineage>
        <taxon>Bacteria</taxon>
        <taxon>Pseudomonadati</taxon>
        <taxon>Bacteroidota</taxon>
        <taxon>Flavobacteriia</taxon>
        <taxon>Flavobacteriales</taxon>
        <taxon>Flavobacteriaceae</taxon>
        <taxon>Mangrovimonas</taxon>
    </lineage>
</organism>
<dbReference type="Proteomes" id="UP001368318">
    <property type="component" value="Chromosome"/>
</dbReference>